<dbReference type="EMBL" id="LMWP01000002">
    <property type="protein sequence ID" value="KUN32516.1"/>
    <property type="molecule type" value="Genomic_DNA"/>
</dbReference>
<dbReference type="RefSeq" id="WP_059261727.1">
    <property type="nucleotide sequence ID" value="NZ_KQ948351.1"/>
</dbReference>
<proteinExistence type="predicted"/>
<keyword evidence="2" id="KW-1185">Reference proteome</keyword>
<reference evidence="1 2" key="1">
    <citation type="submission" date="2015-10" db="EMBL/GenBank/DDBJ databases">
        <title>Draft genome sequence of Streptomyces corchorusii DSM 40340, type strain for the species Streptomyces corchorusii.</title>
        <authorList>
            <person name="Ruckert C."/>
            <person name="Winkler A."/>
            <person name="Kalinowski J."/>
            <person name="Kampfer P."/>
            <person name="Glaeser S."/>
        </authorList>
    </citation>
    <scope>NUCLEOTIDE SEQUENCE [LARGE SCALE GENOMIC DNA]</scope>
    <source>
        <strain evidence="1 2">DSM 40340</strain>
    </source>
</reference>
<evidence type="ECO:0000313" key="2">
    <source>
        <dbReference type="Proteomes" id="UP000053398"/>
    </source>
</evidence>
<evidence type="ECO:0000313" key="1">
    <source>
        <dbReference type="EMBL" id="KUN32516.1"/>
    </source>
</evidence>
<gene>
    <name evidence="1" type="ORF">AQJ11_03035</name>
</gene>
<accession>A0A117QJZ3</accession>
<protein>
    <submittedName>
        <fullName evidence="1">Uncharacterized protein</fullName>
    </submittedName>
</protein>
<name>A0A117QJZ3_STRCK</name>
<sequence>MRANIRRTTLDALHADADAALAQLNIDADAAYIWTLTIWQPGQPTTERTELVPGRELATLVRVQLLTSMHEIEQDETTGTITTRWTRQSKRNNYRTQQAVFAKLSDGQAATLTARAASTPHTPAHALDDPARFVSRRVLAPAPAARPRATVPARPKVCDRCFQVPAANGTCGC</sequence>
<comment type="caution">
    <text evidence="1">The sequence shown here is derived from an EMBL/GenBank/DDBJ whole genome shotgun (WGS) entry which is preliminary data.</text>
</comment>
<dbReference type="AlphaFoldDB" id="A0A117QJZ3"/>
<dbReference type="Proteomes" id="UP000053398">
    <property type="component" value="Unassembled WGS sequence"/>
</dbReference>
<organism evidence="1 2">
    <name type="scientific">Streptomyces corchorusii</name>
    <name type="common">Streptomyces chibaensis</name>
    <dbReference type="NCBI Taxonomy" id="1903"/>
    <lineage>
        <taxon>Bacteria</taxon>
        <taxon>Bacillati</taxon>
        <taxon>Actinomycetota</taxon>
        <taxon>Actinomycetes</taxon>
        <taxon>Kitasatosporales</taxon>
        <taxon>Streptomycetaceae</taxon>
        <taxon>Streptomyces</taxon>
    </lineage>
</organism>